<keyword evidence="4" id="KW-0132">Cell division</keyword>
<dbReference type="InterPro" id="IPR036599">
    <property type="entry name" value="DNA_ligase_N_sf"/>
</dbReference>
<evidence type="ECO:0000313" key="20">
    <source>
        <dbReference type="WBParaSite" id="EVEC_0000922801-mRNA-1"/>
    </source>
</evidence>
<dbReference type="SUPFAM" id="SSF50249">
    <property type="entry name" value="Nucleic acid-binding proteins"/>
    <property type="match status" value="1"/>
</dbReference>
<keyword evidence="10 14" id="KW-0234">DNA repair</keyword>
<dbReference type="PROSITE" id="PS50160">
    <property type="entry name" value="DNA_LIGASE_A3"/>
    <property type="match status" value="1"/>
</dbReference>
<evidence type="ECO:0000256" key="5">
    <source>
        <dbReference type="ARBA" id="ARBA00022705"/>
    </source>
</evidence>
<dbReference type="GO" id="GO:0051301">
    <property type="term" value="P:cell division"/>
    <property type="evidence" value="ECO:0007669"/>
    <property type="project" value="UniProtKB-KW"/>
</dbReference>
<keyword evidence="7 14" id="KW-0227">DNA damage</keyword>
<gene>
    <name evidence="18" type="ORF">EVEC_LOCUS8669</name>
</gene>
<keyword evidence="6 14" id="KW-0547">Nucleotide-binding</keyword>
<evidence type="ECO:0000256" key="11">
    <source>
        <dbReference type="ARBA" id="ARBA00023242"/>
    </source>
</evidence>
<dbReference type="Pfam" id="PF04679">
    <property type="entry name" value="DNA_ligase_A_C"/>
    <property type="match status" value="1"/>
</dbReference>
<sequence length="653" mass="73060">MRSLLNVTRLGHVFFSGSVRTARLCRKGLRMTKMVGTTAHIANPEWKLGERVPYISLAKTFEAIESTSSRLEIIKILCDFFTKVLEKSPEDLAACVYLCVNQIGPAYEGIELGVAEGTLIKAVAQATGRKVEKIKEQISVKGDLGIVAQQSRCTQSMLFAPKSLTVVGVFDKLKEIAKASGQSSMNKKLSLIQTLLVACKDCEARYLVRCLGGKLRIGLAEQSVLVALANAFTITESEKKGERLNPEKLKERQASDALLLKTTYSACPNYDKIISTALTKGGIAALPEYCKLTPGIPLKPMLAHPTKGIAEVMKRFGDAQFACEFKYDGERGQIHYGAFGAKIFSRNQEDNTEKYPDITEKISRCIDEETVSFIADSEIVAWDPQQKTILPFQVLSTRKRKNAGDTEIKVKVFIFLFDLLCWNGTSLVQDPFRKRREMLKNHFKPVDGFCSFASARDTGDTDEIAEFLEEAIKGNCEGLMLKTLDTDATYEIAKRSHNWLKLKKDYLDSIGDTLDLVVIGGYLGTGKRTGIGTGLKEDELSSQFEQFKPLRIDKPRPYYSYDSSLAPDHWFAPEVVWEIKAADLSISPKHHAARGIVDDEKGISLRFPRYIRIREDKKPEDATTAEQVAEMYRSQEQIKNTTNNLPEDETEDY</sequence>
<dbReference type="GO" id="GO:0006281">
    <property type="term" value="P:DNA repair"/>
    <property type="evidence" value="ECO:0007669"/>
    <property type="project" value="UniProtKB-KW"/>
</dbReference>
<evidence type="ECO:0000256" key="4">
    <source>
        <dbReference type="ARBA" id="ARBA00022618"/>
    </source>
</evidence>
<keyword evidence="11" id="KW-0539">Nucleus</keyword>
<dbReference type="Gene3D" id="2.40.50.140">
    <property type="entry name" value="Nucleic acid-binding proteins"/>
    <property type="match status" value="2"/>
</dbReference>
<evidence type="ECO:0000259" key="17">
    <source>
        <dbReference type="PROSITE" id="PS50160"/>
    </source>
</evidence>
<dbReference type="Gene3D" id="3.30.470.30">
    <property type="entry name" value="DNA ligase/mRNA capping enzyme"/>
    <property type="match status" value="1"/>
</dbReference>
<dbReference type="PANTHER" id="PTHR45674:SF4">
    <property type="entry name" value="DNA LIGASE 1"/>
    <property type="match status" value="1"/>
</dbReference>
<dbReference type="InterPro" id="IPR012309">
    <property type="entry name" value="DNA_ligase_ATP-dep_C"/>
</dbReference>
<keyword evidence="8 14" id="KW-0067">ATP-binding</keyword>
<dbReference type="PROSITE" id="PS00333">
    <property type="entry name" value="DNA_LIGASE_A2"/>
    <property type="match status" value="1"/>
</dbReference>
<dbReference type="InterPro" id="IPR050191">
    <property type="entry name" value="ATP-dep_DNA_ligase"/>
</dbReference>
<dbReference type="InterPro" id="IPR012340">
    <property type="entry name" value="NA-bd_OB-fold"/>
</dbReference>
<dbReference type="Gene3D" id="1.10.3260.10">
    <property type="entry name" value="DNA ligase, ATP-dependent, N-terminal domain"/>
    <property type="match status" value="1"/>
</dbReference>
<keyword evidence="3 14" id="KW-0436">Ligase</keyword>
<dbReference type="Proteomes" id="UP000274131">
    <property type="component" value="Unassembled WGS sequence"/>
</dbReference>
<dbReference type="GO" id="GO:0071897">
    <property type="term" value="P:DNA biosynthetic process"/>
    <property type="evidence" value="ECO:0007669"/>
    <property type="project" value="InterPro"/>
</dbReference>
<keyword evidence="19" id="KW-1185">Reference proteome</keyword>
<feature type="region of interest" description="Disordered" evidence="16">
    <location>
        <begin position="631"/>
        <end position="653"/>
    </location>
</feature>
<dbReference type="WBParaSite" id="EVEC_0000922801-mRNA-1">
    <property type="protein sequence ID" value="EVEC_0000922801-mRNA-1"/>
    <property type="gene ID" value="EVEC_0000922801"/>
</dbReference>
<comment type="subcellular location">
    <subcellularLocation>
        <location evidence="1">Nucleus</location>
    </subcellularLocation>
</comment>
<dbReference type="OrthoDB" id="206088at2759"/>
<keyword evidence="12" id="KW-0131">Cell cycle</keyword>
<dbReference type="FunFam" id="3.30.470.30:FF:000002">
    <property type="entry name" value="DNA ligase"/>
    <property type="match status" value="1"/>
</dbReference>
<dbReference type="GO" id="GO:0006310">
    <property type="term" value="P:DNA recombination"/>
    <property type="evidence" value="ECO:0007669"/>
    <property type="project" value="UniProtKB-KW"/>
</dbReference>
<evidence type="ECO:0000256" key="1">
    <source>
        <dbReference type="ARBA" id="ARBA00004123"/>
    </source>
</evidence>
<dbReference type="GO" id="GO:0003910">
    <property type="term" value="F:DNA ligase (ATP) activity"/>
    <property type="evidence" value="ECO:0007669"/>
    <property type="project" value="UniProtKB-EC"/>
</dbReference>
<evidence type="ECO:0000256" key="3">
    <source>
        <dbReference type="ARBA" id="ARBA00022598"/>
    </source>
</evidence>
<dbReference type="InterPro" id="IPR012310">
    <property type="entry name" value="DNA_ligase_ATP-dep_cent"/>
</dbReference>
<dbReference type="AlphaFoldDB" id="A0A0N4VEV4"/>
<evidence type="ECO:0000313" key="18">
    <source>
        <dbReference type="EMBL" id="VDD93918.1"/>
    </source>
</evidence>
<evidence type="ECO:0000256" key="14">
    <source>
        <dbReference type="RuleBase" id="RU000617"/>
    </source>
</evidence>
<feature type="compositionally biased region" description="Polar residues" evidence="16">
    <location>
        <begin position="634"/>
        <end position="645"/>
    </location>
</feature>
<evidence type="ECO:0000256" key="2">
    <source>
        <dbReference type="ARBA" id="ARBA00007572"/>
    </source>
</evidence>
<dbReference type="GO" id="GO:1903461">
    <property type="term" value="P:Okazaki fragment processing involved in mitotic DNA replication"/>
    <property type="evidence" value="ECO:0007669"/>
    <property type="project" value="TreeGrafter"/>
</dbReference>
<dbReference type="Pfam" id="PF01068">
    <property type="entry name" value="DNA_ligase_A_M"/>
    <property type="match status" value="1"/>
</dbReference>
<dbReference type="SUPFAM" id="SSF117018">
    <property type="entry name" value="ATP-dependent DNA ligase DNA-binding domain"/>
    <property type="match status" value="1"/>
</dbReference>
<dbReference type="GO" id="GO:0005524">
    <property type="term" value="F:ATP binding"/>
    <property type="evidence" value="ECO:0007669"/>
    <property type="project" value="UniProtKB-KW"/>
</dbReference>
<keyword evidence="5" id="KW-0235">DNA replication</keyword>
<name>A0A0N4VEV4_ENTVE</name>
<dbReference type="SUPFAM" id="SSF56091">
    <property type="entry name" value="DNA ligase/mRNA capping enzyme, catalytic domain"/>
    <property type="match status" value="1"/>
</dbReference>
<evidence type="ECO:0000256" key="12">
    <source>
        <dbReference type="ARBA" id="ARBA00023306"/>
    </source>
</evidence>
<dbReference type="CDD" id="cd07900">
    <property type="entry name" value="Adenylation_DNA_ligase_I_Euk"/>
    <property type="match status" value="1"/>
</dbReference>
<feature type="domain" description="ATP-dependent DNA ligase family profile" evidence="17">
    <location>
        <begin position="405"/>
        <end position="531"/>
    </location>
</feature>
<organism evidence="20">
    <name type="scientific">Enterobius vermicularis</name>
    <name type="common">Human pinworm</name>
    <dbReference type="NCBI Taxonomy" id="51028"/>
    <lineage>
        <taxon>Eukaryota</taxon>
        <taxon>Metazoa</taxon>
        <taxon>Ecdysozoa</taxon>
        <taxon>Nematoda</taxon>
        <taxon>Chromadorea</taxon>
        <taxon>Rhabditida</taxon>
        <taxon>Spirurina</taxon>
        <taxon>Oxyuridomorpha</taxon>
        <taxon>Oxyuroidea</taxon>
        <taxon>Oxyuridae</taxon>
        <taxon>Enterobius</taxon>
    </lineage>
</organism>
<dbReference type="Pfam" id="PF04675">
    <property type="entry name" value="DNA_ligase_A_N"/>
    <property type="match status" value="1"/>
</dbReference>
<dbReference type="PANTHER" id="PTHR45674">
    <property type="entry name" value="DNA LIGASE 1/3 FAMILY MEMBER"/>
    <property type="match status" value="1"/>
</dbReference>
<reference evidence="20" key="1">
    <citation type="submission" date="2016-04" db="UniProtKB">
        <authorList>
            <consortium name="WormBaseParasite"/>
        </authorList>
    </citation>
    <scope>IDENTIFICATION</scope>
</reference>
<dbReference type="STRING" id="51028.A0A0N4VEV4"/>
<evidence type="ECO:0000256" key="10">
    <source>
        <dbReference type="ARBA" id="ARBA00023204"/>
    </source>
</evidence>
<comment type="catalytic activity">
    <reaction evidence="13 14">
        <text>ATP + (deoxyribonucleotide)n-3'-hydroxyl + 5'-phospho-(deoxyribonucleotide)m = (deoxyribonucleotide)n+m + AMP + diphosphate.</text>
        <dbReference type="EC" id="6.5.1.1"/>
    </reaction>
</comment>
<keyword evidence="9 14" id="KW-0233">DNA recombination</keyword>
<dbReference type="GO" id="GO:0005634">
    <property type="term" value="C:nucleus"/>
    <property type="evidence" value="ECO:0007669"/>
    <property type="project" value="UniProtKB-SubCell"/>
</dbReference>
<proteinExistence type="inferred from homology"/>
<dbReference type="NCBIfam" id="TIGR00574">
    <property type="entry name" value="dnl1"/>
    <property type="match status" value="1"/>
</dbReference>
<reference evidence="18 19" key="2">
    <citation type="submission" date="2018-10" db="EMBL/GenBank/DDBJ databases">
        <authorList>
            <consortium name="Pathogen Informatics"/>
        </authorList>
    </citation>
    <scope>NUCLEOTIDE SEQUENCE [LARGE SCALE GENOMIC DNA]</scope>
</reference>
<evidence type="ECO:0000256" key="13">
    <source>
        <dbReference type="ARBA" id="ARBA00034003"/>
    </source>
</evidence>
<dbReference type="EC" id="6.5.1.1" evidence="14"/>
<evidence type="ECO:0000256" key="7">
    <source>
        <dbReference type="ARBA" id="ARBA00022763"/>
    </source>
</evidence>
<evidence type="ECO:0000313" key="19">
    <source>
        <dbReference type="Proteomes" id="UP000274131"/>
    </source>
</evidence>
<evidence type="ECO:0000256" key="16">
    <source>
        <dbReference type="SAM" id="MobiDB-lite"/>
    </source>
</evidence>
<protein>
    <recommendedName>
        <fullName evidence="14">DNA ligase</fullName>
        <ecNumber evidence="14">6.5.1.1</ecNumber>
    </recommendedName>
</protein>
<dbReference type="CDD" id="cd07969">
    <property type="entry name" value="OBF_DNA_ligase_I"/>
    <property type="match status" value="1"/>
</dbReference>
<accession>A0A0N4VEV4</accession>
<dbReference type="InterPro" id="IPR012308">
    <property type="entry name" value="DNA_ligase_ATP-dep_N"/>
</dbReference>
<dbReference type="GO" id="GO:0005739">
    <property type="term" value="C:mitochondrion"/>
    <property type="evidence" value="ECO:0007669"/>
    <property type="project" value="TreeGrafter"/>
</dbReference>
<evidence type="ECO:0000256" key="6">
    <source>
        <dbReference type="ARBA" id="ARBA00022741"/>
    </source>
</evidence>
<dbReference type="GO" id="GO:0003677">
    <property type="term" value="F:DNA binding"/>
    <property type="evidence" value="ECO:0007669"/>
    <property type="project" value="InterPro"/>
</dbReference>
<comment type="similarity">
    <text evidence="2 15">Belongs to the ATP-dependent DNA ligase family.</text>
</comment>
<dbReference type="PROSITE" id="PS00697">
    <property type="entry name" value="DNA_LIGASE_A1"/>
    <property type="match status" value="1"/>
</dbReference>
<dbReference type="EMBL" id="UXUI01009546">
    <property type="protein sequence ID" value="VDD93918.1"/>
    <property type="molecule type" value="Genomic_DNA"/>
</dbReference>
<evidence type="ECO:0000256" key="8">
    <source>
        <dbReference type="ARBA" id="ARBA00022840"/>
    </source>
</evidence>
<dbReference type="FunFam" id="1.10.3260.10:FF:000001">
    <property type="entry name" value="DNA ligase"/>
    <property type="match status" value="1"/>
</dbReference>
<dbReference type="InterPro" id="IPR016059">
    <property type="entry name" value="DNA_ligase_ATP-dep_CS"/>
</dbReference>
<dbReference type="InterPro" id="IPR000977">
    <property type="entry name" value="DNA_ligase_ATP-dep"/>
</dbReference>
<evidence type="ECO:0000256" key="15">
    <source>
        <dbReference type="RuleBase" id="RU004196"/>
    </source>
</evidence>
<evidence type="ECO:0000256" key="9">
    <source>
        <dbReference type="ARBA" id="ARBA00023172"/>
    </source>
</evidence>